<keyword evidence="5 6" id="KW-0472">Membrane</keyword>
<comment type="subcellular location">
    <subcellularLocation>
        <location evidence="1">Membrane</location>
        <topology evidence="1">Multi-pass membrane protein</topology>
    </subcellularLocation>
</comment>
<dbReference type="EMBL" id="PZFR01000007">
    <property type="protein sequence ID" value="PTI70172.1"/>
    <property type="molecule type" value="Genomic_DNA"/>
</dbReference>
<keyword evidence="8" id="KW-1185">Reference proteome</keyword>
<comment type="caution">
    <text evidence="7">The sequence shown here is derived from an EMBL/GenBank/DDBJ whole genome shotgun (WGS) entry which is preliminary data.</text>
</comment>
<feature type="transmembrane region" description="Helical" evidence="6">
    <location>
        <begin position="12"/>
        <end position="34"/>
    </location>
</feature>
<protein>
    <submittedName>
        <fullName evidence="7">Tryptophan-rich sensory protein</fullName>
    </submittedName>
</protein>
<comment type="similarity">
    <text evidence="2">Belongs to the TspO/BZRP family.</text>
</comment>
<dbReference type="PANTHER" id="PTHR10057">
    <property type="entry name" value="PERIPHERAL-TYPE BENZODIAZEPINE RECEPTOR"/>
    <property type="match status" value="1"/>
</dbReference>
<feature type="transmembrane region" description="Helical" evidence="6">
    <location>
        <begin position="109"/>
        <end position="130"/>
    </location>
</feature>
<evidence type="ECO:0000256" key="4">
    <source>
        <dbReference type="ARBA" id="ARBA00022989"/>
    </source>
</evidence>
<feature type="transmembrane region" description="Helical" evidence="6">
    <location>
        <begin position="86"/>
        <end position="103"/>
    </location>
</feature>
<keyword evidence="4 6" id="KW-1133">Transmembrane helix</keyword>
<gene>
    <name evidence="7" type="ORF">BU057_02515</name>
</gene>
<dbReference type="Gene3D" id="1.20.1260.100">
    <property type="entry name" value="TspO/MBR protein"/>
    <property type="match status" value="1"/>
</dbReference>
<evidence type="ECO:0000313" key="7">
    <source>
        <dbReference type="EMBL" id="PTI70172.1"/>
    </source>
</evidence>
<dbReference type="InterPro" id="IPR004307">
    <property type="entry name" value="TspO_MBR"/>
</dbReference>
<sequence>MSNTKERVLLSIITNIFRITLPLIGGKFIGAYAVKNARADLRKTKKPPFSPPGYVFPIVWSILYTCMGIAYTLAKNTQNNSSHITSVHYTQLGLNYLWSLLYFKFKLRGLALIESYILLLSVIVMCMKFFKAHKFSGLIMIPYVLWSTFASYLTTGNWFLNKDNPDYH</sequence>
<evidence type="ECO:0000256" key="5">
    <source>
        <dbReference type="ARBA" id="ARBA00023136"/>
    </source>
</evidence>
<evidence type="ECO:0000256" key="1">
    <source>
        <dbReference type="ARBA" id="ARBA00004141"/>
    </source>
</evidence>
<dbReference type="RefSeq" id="WP_107600486.1">
    <property type="nucleotide sequence ID" value="NZ_CP195802.1"/>
</dbReference>
<feature type="transmembrane region" description="Helical" evidence="6">
    <location>
        <begin position="137"/>
        <end position="160"/>
    </location>
</feature>
<dbReference type="Pfam" id="PF03073">
    <property type="entry name" value="TspO_MBR"/>
    <property type="match status" value="1"/>
</dbReference>
<evidence type="ECO:0000256" key="2">
    <source>
        <dbReference type="ARBA" id="ARBA00007524"/>
    </source>
</evidence>
<dbReference type="Proteomes" id="UP000240859">
    <property type="component" value="Unassembled WGS sequence"/>
</dbReference>
<evidence type="ECO:0000313" key="8">
    <source>
        <dbReference type="Proteomes" id="UP000240859"/>
    </source>
</evidence>
<accession>A0ABX5IR12</accession>
<name>A0ABX5IR12_9STAP</name>
<proteinExistence type="inferred from homology"/>
<feature type="transmembrane region" description="Helical" evidence="6">
    <location>
        <begin position="54"/>
        <end position="74"/>
    </location>
</feature>
<reference evidence="7 8" key="1">
    <citation type="journal article" date="2016" name="Front. Microbiol.">
        <title>Comprehensive Phylogenetic Analysis of Bovine Non-aureus Staphylococci Species Based on Whole-Genome Sequencing.</title>
        <authorList>
            <person name="Naushad S."/>
            <person name="Barkema H.W."/>
            <person name="Luby C."/>
            <person name="Condas L.A."/>
            <person name="Nobrega D.B."/>
            <person name="Carson D.A."/>
            <person name="De Buck J."/>
        </authorList>
    </citation>
    <scope>NUCLEOTIDE SEQUENCE [LARGE SCALE GENOMIC DNA]</scope>
    <source>
        <strain evidence="7 8">SNUC 1084</strain>
    </source>
</reference>
<keyword evidence="3 6" id="KW-0812">Transmembrane</keyword>
<dbReference type="CDD" id="cd15904">
    <property type="entry name" value="TSPO_MBR"/>
    <property type="match status" value="1"/>
</dbReference>
<evidence type="ECO:0000256" key="3">
    <source>
        <dbReference type="ARBA" id="ARBA00022692"/>
    </source>
</evidence>
<dbReference type="PANTHER" id="PTHR10057:SF0">
    <property type="entry name" value="TRANSLOCATOR PROTEIN"/>
    <property type="match status" value="1"/>
</dbReference>
<organism evidence="7 8">
    <name type="scientific">Staphylococcus succinus</name>
    <dbReference type="NCBI Taxonomy" id="61015"/>
    <lineage>
        <taxon>Bacteria</taxon>
        <taxon>Bacillati</taxon>
        <taxon>Bacillota</taxon>
        <taxon>Bacilli</taxon>
        <taxon>Bacillales</taxon>
        <taxon>Staphylococcaceae</taxon>
        <taxon>Staphylococcus</taxon>
    </lineage>
</organism>
<dbReference type="InterPro" id="IPR038330">
    <property type="entry name" value="TspO/MBR-related_sf"/>
</dbReference>
<evidence type="ECO:0000256" key="6">
    <source>
        <dbReference type="SAM" id="Phobius"/>
    </source>
</evidence>